<dbReference type="CDD" id="cd09272">
    <property type="entry name" value="RNase_HI_RT_Ty1"/>
    <property type="match status" value="1"/>
</dbReference>
<dbReference type="PANTHER" id="PTHR11439">
    <property type="entry name" value="GAG-POL-RELATED RETROTRANSPOSON"/>
    <property type="match status" value="1"/>
</dbReference>
<dbReference type="AlphaFoldDB" id="A0A438BU63"/>
<accession>A0A438BU63</accession>
<name>A0A438BU63_VITVI</name>
<proteinExistence type="predicted"/>
<reference evidence="1 2" key="1">
    <citation type="journal article" date="2018" name="PLoS Genet.">
        <title>Population sequencing reveals clonal diversity and ancestral inbreeding in the grapevine cultivar Chardonnay.</title>
        <authorList>
            <person name="Roach M.J."/>
            <person name="Johnson D.L."/>
            <person name="Bohlmann J."/>
            <person name="van Vuuren H.J."/>
            <person name="Jones S.J."/>
            <person name="Pretorius I.S."/>
            <person name="Schmidt S.A."/>
            <person name="Borneman A.R."/>
        </authorList>
    </citation>
    <scope>NUCLEOTIDE SEQUENCE [LARGE SCALE GENOMIC DNA]</scope>
    <source>
        <strain evidence="2">cv. Chardonnay</strain>
        <tissue evidence="1">Leaf</tissue>
    </source>
</reference>
<protein>
    <submittedName>
        <fullName evidence="1">Retrovirus-related Pol polyprotein from transposon RE1</fullName>
    </submittedName>
</protein>
<gene>
    <name evidence="1" type="primary">RE1_2937</name>
    <name evidence="1" type="ORF">CK203_077208</name>
</gene>
<evidence type="ECO:0000313" key="2">
    <source>
        <dbReference type="Proteomes" id="UP000288805"/>
    </source>
</evidence>
<evidence type="ECO:0000313" key="1">
    <source>
        <dbReference type="EMBL" id="RVW14531.1"/>
    </source>
</evidence>
<dbReference type="Proteomes" id="UP000288805">
    <property type="component" value="Unassembled WGS sequence"/>
</dbReference>
<sequence>MDPNLKLSQEDSNLLDDPLRYKRMIGKLLYLTITRLDLSYSVNRLSQFLANPRVPHFQAAYHVLEYIKSTVGQGLFFSTTSCVQLKAFADADWAACPDTRQSISGFCVFIGGSLVSWKSKKQHTISRSSAKAECRSLGNVTSLHIAANPVFHERMKHIEIDCHLVREQIQKGILKTLHIPSQHQIADLLTKALFPAQFAYLLSKMGVHNIHSPS</sequence>
<dbReference type="PANTHER" id="PTHR11439:SF470">
    <property type="entry name" value="CYSTEINE-RICH RLK (RECEPTOR-LIKE PROTEIN KINASE) 8"/>
    <property type="match status" value="1"/>
</dbReference>
<organism evidence="1 2">
    <name type="scientific">Vitis vinifera</name>
    <name type="common">Grape</name>
    <dbReference type="NCBI Taxonomy" id="29760"/>
    <lineage>
        <taxon>Eukaryota</taxon>
        <taxon>Viridiplantae</taxon>
        <taxon>Streptophyta</taxon>
        <taxon>Embryophyta</taxon>
        <taxon>Tracheophyta</taxon>
        <taxon>Spermatophyta</taxon>
        <taxon>Magnoliopsida</taxon>
        <taxon>eudicotyledons</taxon>
        <taxon>Gunneridae</taxon>
        <taxon>Pentapetalae</taxon>
        <taxon>rosids</taxon>
        <taxon>Vitales</taxon>
        <taxon>Vitaceae</taxon>
        <taxon>Viteae</taxon>
        <taxon>Vitis</taxon>
    </lineage>
</organism>
<comment type="caution">
    <text evidence="1">The sequence shown here is derived from an EMBL/GenBank/DDBJ whole genome shotgun (WGS) entry which is preliminary data.</text>
</comment>
<dbReference type="EMBL" id="QGNW01002617">
    <property type="protein sequence ID" value="RVW14531.1"/>
    <property type="molecule type" value="Genomic_DNA"/>
</dbReference>